<comment type="caution">
    <text evidence="1">The sequence shown here is derived from an EMBL/GenBank/DDBJ whole genome shotgun (WGS) entry which is preliminary data.</text>
</comment>
<organism evidence="1 2">
    <name type="scientific">Pseudomonas songnenensis</name>
    <dbReference type="NCBI Taxonomy" id="1176259"/>
    <lineage>
        <taxon>Bacteria</taxon>
        <taxon>Pseudomonadati</taxon>
        <taxon>Pseudomonadota</taxon>
        <taxon>Gammaproteobacteria</taxon>
        <taxon>Pseudomonadales</taxon>
        <taxon>Pseudomonadaceae</taxon>
        <taxon>Pseudomonas</taxon>
    </lineage>
</organism>
<sequence>MALPSTVNRVPAHTAEHVNQQIRLRTERSVAYYRQHPQQISHRLRELDREWDIERTLEANAATLVVAGAVLGLTVNRQFLGIPLVVGGFLLQHALQGWCPPLPLFRRLGLRTAAEIQHERSALEATRSHF</sequence>
<evidence type="ECO:0000313" key="1">
    <source>
        <dbReference type="EMBL" id="RYJ61870.1"/>
    </source>
</evidence>
<dbReference type="RefSeq" id="WP_126189815.1">
    <property type="nucleotide sequence ID" value="NZ_RWYU02000005.1"/>
</dbReference>
<reference evidence="1 2" key="1">
    <citation type="submission" date="2019-01" db="EMBL/GenBank/DDBJ databases">
        <title>High-quality draft genome of. Pseudomonas songnenensis str. L103, a full-fledged denitrifier isolated from 100 meters deep aquifer in a heavily nitrogen fertilized agricultural area.</title>
        <authorList>
            <person name="Liu M."/>
            <person name="Liu B."/>
        </authorList>
    </citation>
    <scope>NUCLEOTIDE SEQUENCE [LARGE SCALE GENOMIC DNA]</scope>
    <source>
        <strain evidence="1 2">L103</strain>
    </source>
</reference>
<dbReference type="AlphaFoldDB" id="A0A482UFP9"/>
<dbReference type="Proteomes" id="UP000282800">
    <property type="component" value="Unassembled WGS sequence"/>
</dbReference>
<accession>A0A482UFP9</accession>
<dbReference type="OrthoDB" id="9799383at2"/>
<evidence type="ECO:0000313" key="2">
    <source>
        <dbReference type="Proteomes" id="UP000282800"/>
    </source>
</evidence>
<proteinExistence type="predicted"/>
<dbReference type="Gene3D" id="6.10.140.1340">
    <property type="match status" value="1"/>
</dbReference>
<gene>
    <name evidence="1" type="ORF">EJA06_014325</name>
</gene>
<dbReference type="EMBL" id="RWYU02000005">
    <property type="protein sequence ID" value="RYJ61870.1"/>
    <property type="molecule type" value="Genomic_DNA"/>
</dbReference>
<name>A0A482UFP9_9PSED</name>
<protein>
    <submittedName>
        <fullName evidence="1">DUF2892 domain-containing protein</fullName>
    </submittedName>
</protein>